<dbReference type="AlphaFoldDB" id="C5LWJ1"/>
<feature type="non-terminal residue" evidence="1">
    <location>
        <position position="1"/>
    </location>
</feature>
<dbReference type="InParanoid" id="C5LWJ1"/>
<evidence type="ECO:0008006" key="3">
    <source>
        <dbReference type="Google" id="ProtNLM"/>
    </source>
</evidence>
<keyword evidence="2" id="KW-1185">Reference proteome</keyword>
<proteinExistence type="predicted"/>
<protein>
    <recommendedName>
        <fullName evidence="3">Protein FRA10AC1</fullName>
    </recommendedName>
</protein>
<reference evidence="1 2" key="1">
    <citation type="submission" date="2008-07" db="EMBL/GenBank/DDBJ databases">
        <authorList>
            <person name="El-Sayed N."/>
            <person name="Caler E."/>
            <person name="Inman J."/>
            <person name="Amedeo P."/>
            <person name="Hass B."/>
            <person name="Wortman J."/>
        </authorList>
    </citation>
    <scope>NUCLEOTIDE SEQUENCE [LARGE SCALE GENOMIC DNA]</scope>
    <source>
        <strain evidence="2">ATCC 50983 / TXsc</strain>
    </source>
</reference>
<dbReference type="EMBL" id="GG686192">
    <property type="protein sequence ID" value="EEQ98904.1"/>
    <property type="molecule type" value="Genomic_DNA"/>
</dbReference>
<dbReference type="OMA" id="RMARRYY"/>
<accession>C5LWJ1</accession>
<gene>
    <name evidence="1" type="ORF">Pmar_PMAR012918</name>
</gene>
<dbReference type="OrthoDB" id="197967at2759"/>
<dbReference type="Proteomes" id="UP000007800">
    <property type="component" value="Unassembled WGS sequence"/>
</dbReference>
<dbReference type="GeneID" id="9063114"/>
<dbReference type="InterPro" id="IPR019129">
    <property type="entry name" value="Folate-sensitive_fs_Fra10Ac1"/>
</dbReference>
<name>C5LWJ1_PERM5</name>
<evidence type="ECO:0000313" key="1">
    <source>
        <dbReference type="EMBL" id="EEQ98904.1"/>
    </source>
</evidence>
<sequence>DYAALKSKHKFVREEDDDEDDDDSWANKLAKEYYDKLYHEYVICDLKGYKKDRIGFRWQTQQEMMQGKGQM</sequence>
<feature type="non-terminal residue" evidence="1">
    <location>
        <position position="71"/>
    </location>
</feature>
<organism evidence="2">
    <name type="scientific">Perkinsus marinus (strain ATCC 50983 / TXsc)</name>
    <dbReference type="NCBI Taxonomy" id="423536"/>
    <lineage>
        <taxon>Eukaryota</taxon>
        <taxon>Sar</taxon>
        <taxon>Alveolata</taxon>
        <taxon>Perkinsozoa</taxon>
        <taxon>Perkinsea</taxon>
        <taxon>Perkinsida</taxon>
        <taxon>Perkinsidae</taxon>
        <taxon>Perkinsus</taxon>
    </lineage>
</organism>
<dbReference type="RefSeq" id="XP_002766187.1">
    <property type="nucleotide sequence ID" value="XM_002766141.1"/>
</dbReference>
<dbReference type="Pfam" id="PF09725">
    <property type="entry name" value="Fra10Ac1"/>
    <property type="match status" value="1"/>
</dbReference>
<evidence type="ECO:0000313" key="2">
    <source>
        <dbReference type="Proteomes" id="UP000007800"/>
    </source>
</evidence>